<accession>A0AAD2JYR2</accession>
<name>A0AAD2JYR2_9AGAR</name>
<sequence length="643" mass="70648">MAGYASVNMPSVGDFLQTADVFSRAVVKPAPAVFSVETLAPLKIDGSHYMCMRITPMYTDRVSLSSKSSQTEYEIMRRWEDCLYFQDMLEREYSQLARSKKNRLKKGKGVRKNDVYINSDRASSWDSLPPGPAPESVVLDIHDLVPKLTKKGTLFRTSQSTIDQRQVELKAFMAAFWRDDVPTLLDEYRQEDEVRAFFALWQKDRDIARKLKSPPKKKPASTIYSFYAAERGSTDTVSSTATRRTRAVSSASSSDASTSSGSSRNSLASSVYIASDDRSVPFGHNPTQDSNKLAVLPEMVEFKKRGKTHASAARDSWMSTTSGMSFVDDLNVRLPDEEERRLSSRMSMASIATFRTDISSEGVVPRYYIPEHSSRMSVATFRTDASADGVLPRPDSRATISRSSLFSDTDSVLDSGFLDSFPRPCSFVPDSPIEDADSLAYHTAPSSPIDSLRPASPEAPRTPVGSYLLRRQEALAARRGPSPSSSLRSGTASVLSDCTSSSRFSDSTGTTITPSRYSFSSSCSSETTATSVASIPISPLVIKAVYNSSIILLKVDADADADDDRAIGLQEVRARLRHKFKAQENEDLPEGFALAYVTPASKSEEPTTKTRSSGEPISIAKEADWEQLRASLDGTKLTLRIVS</sequence>
<dbReference type="AlphaFoldDB" id="A0AAD2JYR2"/>
<feature type="region of interest" description="Disordered" evidence="1">
    <location>
        <begin position="235"/>
        <end position="264"/>
    </location>
</feature>
<evidence type="ECO:0000313" key="4">
    <source>
        <dbReference type="Proteomes" id="UP001295794"/>
    </source>
</evidence>
<dbReference type="PROSITE" id="PS50195">
    <property type="entry name" value="PX"/>
    <property type="match status" value="1"/>
</dbReference>
<dbReference type="GO" id="GO:0035091">
    <property type="term" value="F:phosphatidylinositol binding"/>
    <property type="evidence" value="ECO:0007669"/>
    <property type="project" value="InterPro"/>
</dbReference>
<feature type="domain" description="PX" evidence="2">
    <location>
        <begin position="36"/>
        <end position="205"/>
    </location>
</feature>
<proteinExistence type="predicted"/>
<organism evidence="3 4">
    <name type="scientific">Mycena citricolor</name>
    <dbReference type="NCBI Taxonomy" id="2018698"/>
    <lineage>
        <taxon>Eukaryota</taxon>
        <taxon>Fungi</taxon>
        <taxon>Dikarya</taxon>
        <taxon>Basidiomycota</taxon>
        <taxon>Agaricomycotina</taxon>
        <taxon>Agaricomycetes</taxon>
        <taxon>Agaricomycetidae</taxon>
        <taxon>Agaricales</taxon>
        <taxon>Marasmiineae</taxon>
        <taxon>Mycenaceae</taxon>
        <taxon>Mycena</taxon>
    </lineage>
</organism>
<keyword evidence="4" id="KW-1185">Reference proteome</keyword>
<evidence type="ECO:0000313" key="3">
    <source>
        <dbReference type="EMBL" id="CAK5269320.1"/>
    </source>
</evidence>
<dbReference type="InterPro" id="IPR001683">
    <property type="entry name" value="PX_dom"/>
</dbReference>
<comment type="caution">
    <text evidence="3">The sequence shown here is derived from an EMBL/GenBank/DDBJ whole genome shotgun (WGS) entry which is preliminary data.</text>
</comment>
<evidence type="ECO:0000259" key="2">
    <source>
        <dbReference type="PROSITE" id="PS50195"/>
    </source>
</evidence>
<reference evidence="3" key="1">
    <citation type="submission" date="2023-11" db="EMBL/GenBank/DDBJ databases">
        <authorList>
            <person name="De Vega J J."/>
            <person name="De Vega J J."/>
        </authorList>
    </citation>
    <scope>NUCLEOTIDE SEQUENCE</scope>
</reference>
<feature type="region of interest" description="Disordered" evidence="1">
    <location>
        <begin position="475"/>
        <end position="522"/>
    </location>
</feature>
<protein>
    <recommendedName>
        <fullName evidence="2">PX domain-containing protein</fullName>
    </recommendedName>
</protein>
<feature type="region of interest" description="Disordered" evidence="1">
    <location>
        <begin position="441"/>
        <end position="463"/>
    </location>
</feature>
<gene>
    <name evidence="3" type="ORF">MYCIT1_LOCUS12951</name>
</gene>
<dbReference type="Proteomes" id="UP001295794">
    <property type="component" value="Unassembled WGS sequence"/>
</dbReference>
<dbReference type="InterPro" id="IPR036871">
    <property type="entry name" value="PX_dom_sf"/>
</dbReference>
<dbReference type="EMBL" id="CAVNYO010000145">
    <property type="protein sequence ID" value="CAK5269320.1"/>
    <property type="molecule type" value="Genomic_DNA"/>
</dbReference>
<evidence type="ECO:0000256" key="1">
    <source>
        <dbReference type="SAM" id="MobiDB-lite"/>
    </source>
</evidence>
<dbReference type="Gene3D" id="3.30.1520.10">
    <property type="entry name" value="Phox-like domain"/>
    <property type="match status" value="1"/>
</dbReference>